<feature type="region of interest" description="Disordered" evidence="1">
    <location>
        <begin position="519"/>
        <end position="538"/>
    </location>
</feature>
<evidence type="ECO:0000256" key="1">
    <source>
        <dbReference type="SAM" id="MobiDB-lite"/>
    </source>
</evidence>
<evidence type="ECO:0000313" key="2">
    <source>
        <dbReference type="EMBL" id="ODV79163.1"/>
    </source>
</evidence>
<feature type="compositionally biased region" description="Basic residues" evidence="1">
    <location>
        <begin position="15"/>
        <end position="28"/>
    </location>
</feature>
<feature type="region of interest" description="Disordered" evidence="1">
    <location>
        <begin position="484"/>
        <end position="505"/>
    </location>
</feature>
<gene>
    <name evidence="2" type="ORF">CANTADRAFT_90267</name>
</gene>
<keyword evidence="3" id="KW-1185">Reference proteome</keyword>
<proteinExistence type="predicted"/>
<dbReference type="OrthoDB" id="4021357at2759"/>
<dbReference type="AlphaFoldDB" id="A0A1E4SI39"/>
<dbReference type="RefSeq" id="XP_020064285.1">
    <property type="nucleotide sequence ID" value="XM_020211674.1"/>
</dbReference>
<feature type="region of interest" description="Disordered" evidence="1">
    <location>
        <begin position="589"/>
        <end position="639"/>
    </location>
</feature>
<dbReference type="GeneID" id="30985810"/>
<feature type="compositionally biased region" description="Basic residues" evidence="1">
    <location>
        <begin position="622"/>
        <end position="639"/>
    </location>
</feature>
<dbReference type="EMBL" id="KV453912">
    <property type="protein sequence ID" value="ODV79163.1"/>
    <property type="molecule type" value="Genomic_DNA"/>
</dbReference>
<name>A0A1E4SI39_9ASCO</name>
<accession>A0A1E4SI39</accession>
<feature type="compositionally biased region" description="Basic and acidic residues" evidence="1">
    <location>
        <begin position="37"/>
        <end position="55"/>
    </location>
</feature>
<protein>
    <submittedName>
        <fullName evidence="2">Uncharacterized protein</fullName>
    </submittedName>
</protein>
<reference evidence="3" key="1">
    <citation type="submission" date="2016-05" db="EMBL/GenBank/DDBJ databases">
        <title>Comparative genomics of biotechnologically important yeasts.</title>
        <authorList>
            <consortium name="DOE Joint Genome Institute"/>
            <person name="Riley R."/>
            <person name="Haridas S."/>
            <person name="Wolfe K.H."/>
            <person name="Lopes M.R."/>
            <person name="Hittinger C.T."/>
            <person name="Goker M."/>
            <person name="Salamov A."/>
            <person name="Wisecaver J."/>
            <person name="Long T.M."/>
            <person name="Aerts A.L."/>
            <person name="Barry K."/>
            <person name="Choi C."/>
            <person name="Clum A."/>
            <person name="Coughlan A.Y."/>
            <person name="Deshpande S."/>
            <person name="Douglass A.P."/>
            <person name="Hanson S.J."/>
            <person name="Klenk H.-P."/>
            <person name="Labutti K."/>
            <person name="Lapidus A."/>
            <person name="Lindquist E."/>
            <person name="Lipzen A."/>
            <person name="Meier-Kolthoff J.P."/>
            <person name="Ohm R.A."/>
            <person name="Otillar R.P."/>
            <person name="Pangilinan J."/>
            <person name="Peng Y."/>
            <person name="Rokas A."/>
            <person name="Rosa C.A."/>
            <person name="Scheuner C."/>
            <person name="Sibirny A.A."/>
            <person name="Slot J.C."/>
            <person name="Stielow J.B."/>
            <person name="Sun H."/>
            <person name="Kurtzman C.P."/>
            <person name="Blackwell M."/>
            <person name="Grigoriev I.V."/>
            <person name="Jeffries T.W."/>
        </authorList>
    </citation>
    <scope>NUCLEOTIDE SEQUENCE [LARGE SCALE GENOMIC DNA]</scope>
    <source>
        <strain evidence="3">NRRL Y-17324</strain>
    </source>
</reference>
<feature type="region of interest" description="Disordered" evidence="1">
    <location>
        <begin position="1"/>
        <end position="92"/>
    </location>
</feature>
<feature type="compositionally biased region" description="Polar residues" evidence="1">
    <location>
        <begin position="527"/>
        <end position="538"/>
    </location>
</feature>
<sequence>MSAFLMLQDTSQVKRIQRDKKRVPRAKPRSSDSTSVRSDHSSESSGKRKVLRADRLPSVASSTPSSRNPSVVNSTFKHPSFSSTRNPSIANSTTAYRNNSIANSTLEDYVPLHERKKKVFDLDTCSYVYKTIELPPLEMKISEFEQKFMALTNECKYHHLNESLNKYKKDSGELLFSVRNAHILRYSYFEEFINDYQLIQLKANQFKRNGDHKLKYMRKIAKITMRSDEVNGFPSMLAPISADNVDELKTDEESEDDEQDEEMDMMYRLNKFSLTEQKPEKKASDKPAINVRMLFKSNQFWNNVYQDLKYDSIQVKSTFNYFELLPPIHQTMNFFGELIDYLLYNLFILSGDPTNLESLADVQTIQNYNFFYYKDFSYEYVHLMRGEHFKMYNNQSLINGSINHMKSTDSFGRKKSNFAGEVDLDTHRVLISKLIETVIENLKSATSISQSTSNMNGYDDLFGLWRSLLKFTLNELIIDGRDGGNSALQGVQERNETEREDEDETSMIFKYYEMSSSKSKSSKMNRNESISSKSTAKSLDQSIMSGSRFDSIASSVSSTNYYSQNDMQTILAASSHKTSDGFDDMKTTILPPPSTTHMHGDFPSPKSKGFAANEPSAPPTPSKKKRLIFSKFKRDKSAP</sequence>
<feature type="compositionally biased region" description="Polar residues" evidence="1">
    <location>
        <begin position="59"/>
        <end position="92"/>
    </location>
</feature>
<organism evidence="2 3">
    <name type="scientific">Suhomyces tanzawaensis NRRL Y-17324</name>
    <dbReference type="NCBI Taxonomy" id="984487"/>
    <lineage>
        <taxon>Eukaryota</taxon>
        <taxon>Fungi</taxon>
        <taxon>Dikarya</taxon>
        <taxon>Ascomycota</taxon>
        <taxon>Saccharomycotina</taxon>
        <taxon>Pichiomycetes</taxon>
        <taxon>Debaryomycetaceae</taxon>
        <taxon>Suhomyces</taxon>
    </lineage>
</organism>
<dbReference type="Proteomes" id="UP000094285">
    <property type="component" value="Unassembled WGS sequence"/>
</dbReference>
<evidence type="ECO:0000313" key="3">
    <source>
        <dbReference type="Proteomes" id="UP000094285"/>
    </source>
</evidence>